<accession>B7GC60</accession>
<dbReference type="InterPro" id="IPR029058">
    <property type="entry name" value="AB_hydrolase_fold"/>
</dbReference>
<dbReference type="AlphaFoldDB" id="B7GC60"/>
<feature type="domain" description="AB hydrolase-1" evidence="1">
    <location>
        <begin position="23"/>
        <end position="275"/>
    </location>
</feature>
<evidence type="ECO:0000313" key="2">
    <source>
        <dbReference type="EMBL" id="EEC43721.1"/>
    </source>
</evidence>
<dbReference type="OMA" id="LIHPIGV"/>
<reference evidence="2 3" key="1">
    <citation type="journal article" date="2008" name="Nature">
        <title>The Phaeodactylum genome reveals the evolutionary history of diatom genomes.</title>
        <authorList>
            <person name="Bowler C."/>
            <person name="Allen A.E."/>
            <person name="Badger J.H."/>
            <person name="Grimwood J."/>
            <person name="Jabbari K."/>
            <person name="Kuo A."/>
            <person name="Maheswari U."/>
            <person name="Martens C."/>
            <person name="Maumus F."/>
            <person name="Otillar R.P."/>
            <person name="Rayko E."/>
            <person name="Salamov A."/>
            <person name="Vandepoele K."/>
            <person name="Beszteri B."/>
            <person name="Gruber A."/>
            <person name="Heijde M."/>
            <person name="Katinka M."/>
            <person name="Mock T."/>
            <person name="Valentin K."/>
            <person name="Verret F."/>
            <person name="Berges J.A."/>
            <person name="Brownlee C."/>
            <person name="Cadoret J.P."/>
            <person name="Chiovitti A."/>
            <person name="Choi C.J."/>
            <person name="Coesel S."/>
            <person name="De Martino A."/>
            <person name="Detter J.C."/>
            <person name="Durkin C."/>
            <person name="Falciatore A."/>
            <person name="Fournet J."/>
            <person name="Haruta M."/>
            <person name="Huysman M.J."/>
            <person name="Jenkins B.D."/>
            <person name="Jiroutova K."/>
            <person name="Jorgensen R.E."/>
            <person name="Joubert Y."/>
            <person name="Kaplan A."/>
            <person name="Kroger N."/>
            <person name="Kroth P.G."/>
            <person name="La Roche J."/>
            <person name="Lindquist E."/>
            <person name="Lommer M."/>
            <person name="Martin-Jezequel V."/>
            <person name="Lopez P.J."/>
            <person name="Lucas S."/>
            <person name="Mangogna M."/>
            <person name="McGinnis K."/>
            <person name="Medlin L.K."/>
            <person name="Montsant A."/>
            <person name="Oudot-Le Secq M.P."/>
            <person name="Napoli C."/>
            <person name="Obornik M."/>
            <person name="Parker M.S."/>
            <person name="Petit J.L."/>
            <person name="Porcel B.M."/>
            <person name="Poulsen N."/>
            <person name="Robison M."/>
            <person name="Rychlewski L."/>
            <person name="Rynearson T.A."/>
            <person name="Schmutz J."/>
            <person name="Shapiro H."/>
            <person name="Siaut M."/>
            <person name="Stanley M."/>
            <person name="Sussman M.R."/>
            <person name="Taylor A.R."/>
            <person name="Vardi A."/>
            <person name="von Dassow P."/>
            <person name="Vyverman W."/>
            <person name="Willis A."/>
            <person name="Wyrwicz L.S."/>
            <person name="Rokhsar D.S."/>
            <person name="Weissenbach J."/>
            <person name="Armbrust E.V."/>
            <person name="Green B.R."/>
            <person name="Van de Peer Y."/>
            <person name="Grigoriev I.V."/>
        </authorList>
    </citation>
    <scope>NUCLEOTIDE SEQUENCE [LARGE SCALE GENOMIC DNA]</scope>
    <source>
        <strain evidence="2 3">CCAP 1055/1</strain>
    </source>
</reference>
<dbReference type="SUPFAM" id="SSF53474">
    <property type="entry name" value="alpha/beta-Hydrolases"/>
    <property type="match status" value="1"/>
</dbReference>
<dbReference type="PaxDb" id="2850-Phatr40695"/>
<dbReference type="EMBL" id="CM000627">
    <property type="protein sequence ID" value="EEC43721.1"/>
    <property type="molecule type" value="Genomic_DNA"/>
</dbReference>
<proteinExistence type="predicted"/>
<dbReference type="eggNOG" id="ENOG502S059">
    <property type="taxonomic scope" value="Eukaryota"/>
</dbReference>
<dbReference type="Pfam" id="PF12697">
    <property type="entry name" value="Abhydrolase_6"/>
    <property type="match status" value="1"/>
</dbReference>
<organism evidence="2 3">
    <name type="scientific">Phaeodactylum tricornutum (strain CCAP 1055/1)</name>
    <dbReference type="NCBI Taxonomy" id="556484"/>
    <lineage>
        <taxon>Eukaryota</taxon>
        <taxon>Sar</taxon>
        <taxon>Stramenopiles</taxon>
        <taxon>Ochrophyta</taxon>
        <taxon>Bacillariophyta</taxon>
        <taxon>Bacillariophyceae</taxon>
        <taxon>Bacillariophycidae</taxon>
        <taxon>Naviculales</taxon>
        <taxon>Phaeodactylaceae</taxon>
        <taxon>Phaeodactylum</taxon>
    </lineage>
</organism>
<dbReference type="OrthoDB" id="199322at2759"/>
<evidence type="ECO:0000259" key="1">
    <source>
        <dbReference type="Pfam" id="PF12697"/>
    </source>
</evidence>
<dbReference type="Proteomes" id="UP000000759">
    <property type="component" value="Chromosome 25"/>
</dbReference>
<protein>
    <recommendedName>
        <fullName evidence="1">AB hydrolase-1 domain-containing protein</fullName>
    </recommendedName>
</protein>
<dbReference type="GeneID" id="7198592"/>
<reference evidence="3" key="2">
    <citation type="submission" date="2008-08" db="EMBL/GenBank/DDBJ databases">
        <authorList>
            <consortium name="Diatom Consortium"/>
            <person name="Grigoriev I."/>
            <person name="Grimwood J."/>
            <person name="Kuo A."/>
            <person name="Otillar R.P."/>
            <person name="Salamov A."/>
            <person name="Detter J.C."/>
            <person name="Lindquist E."/>
            <person name="Shapiro H."/>
            <person name="Lucas S."/>
            <person name="Glavina del Rio T."/>
            <person name="Pitluck S."/>
            <person name="Rokhsar D."/>
            <person name="Bowler C."/>
        </authorList>
    </citation>
    <scope>GENOME REANNOTATION</scope>
    <source>
        <strain evidence="3">CCAP 1055/1</strain>
    </source>
</reference>
<dbReference type="KEGG" id="pti:PHATRDRAFT_40695"/>
<keyword evidence="3" id="KW-1185">Reference proteome</keyword>
<evidence type="ECO:0000313" key="3">
    <source>
        <dbReference type="Proteomes" id="UP000000759"/>
    </source>
</evidence>
<sequence length="285" mass="32101">MVEDTCESLVAFYSSFYRRERSGIGMSSWFWKRFLSTWQGPAVYAVDLIGCGVSHGADAWNPEEKGMSFPLGWVKGCEALMEQVILRSHTKPFSLGKRYPTCTIMVQGGLAPVGVSLAFRNSQTVDRLILASPPSWKDMTTAVPERELARNYNFLKSPRWGNLAFRFLETREAVEFFSNAFLFEKGCDAEWLNECVTEMGVAVRPPVQVFNAGFCMHRSYAEELESLSQPVLILQGRDDKARLSERALYETSIPTCRIETLPGKNVLPWESPDAVGLVVREFLGL</sequence>
<gene>
    <name evidence="2" type="ORF">PHATRDRAFT_40695</name>
</gene>
<dbReference type="InterPro" id="IPR000073">
    <property type="entry name" value="AB_hydrolase_1"/>
</dbReference>
<name>B7GC60_PHATC</name>
<dbReference type="RefSeq" id="XP_002184662.1">
    <property type="nucleotide sequence ID" value="XM_002184626.1"/>
</dbReference>
<dbReference type="Gene3D" id="3.40.50.1820">
    <property type="entry name" value="alpha/beta hydrolase"/>
    <property type="match status" value="1"/>
</dbReference>
<dbReference type="InParanoid" id="B7GC60"/>
<dbReference type="ESTHER" id="phatc-b7gc60">
    <property type="family name" value="6_AlphaBeta_hydrolase"/>
</dbReference>
<dbReference type="HOGENOM" id="CLU_081870_0_0_1"/>